<evidence type="ECO:0000259" key="2">
    <source>
        <dbReference type="PROSITE" id="PS50943"/>
    </source>
</evidence>
<protein>
    <recommendedName>
        <fullName evidence="2">HTH cro/C1-type domain-containing protein</fullName>
    </recommendedName>
</protein>
<dbReference type="CDD" id="cd00093">
    <property type="entry name" value="HTH_XRE"/>
    <property type="match status" value="1"/>
</dbReference>
<dbReference type="SMART" id="SM00530">
    <property type="entry name" value="HTH_XRE"/>
    <property type="match status" value="1"/>
</dbReference>
<dbReference type="Pfam" id="PF01381">
    <property type="entry name" value="HTH_3"/>
    <property type="match status" value="1"/>
</dbReference>
<reference evidence="3 4" key="1">
    <citation type="submission" date="2016-11" db="EMBL/GenBank/DDBJ databases">
        <title>Whole Genome Sequence of Listeria newyorkensis.</title>
        <authorList>
            <person name="Frink S."/>
            <person name="Morales C."/>
            <person name="Kiang D."/>
        </authorList>
    </citation>
    <scope>NUCLEOTIDE SEQUENCE [LARGE SCALE GENOMIC DNA]</scope>
    <source>
        <strain evidence="3 4">F1604011-044</strain>
    </source>
</reference>
<dbReference type="PROSITE" id="PS50943">
    <property type="entry name" value="HTH_CROC1"/>
    <property type="match status" value="1"/>
</dbReference>
<dbReference type="EMBL" id="MPDH01000034">
    <property type="protein sequence ID" value="PNP87053.1"/>
    <property type="molecule type" value="Genomic_DNA"/>
</dbReference>
<comment type="caution">
    <text evidence="3">The sequence shown here is derived from an EMBL/GenBank/DDBJ whole genome shotgun (WGS) entry which is preliminary data.</text>
</comment>
<feature type="domain" description="HTH cro/C1-type" evidence="2">
    <location>
        <begin position="6"/>
        <end position="58"/>
    </location>
</feature>
<organism evidence="3 4">
    <name type="scientific">Listeria newyorkensis</name>
    <dbReference type="NCBI Taxonomy" id="1497681"/>
    <lineage>
        <taxon>Bacteria</taxon>
        <taxon>Bacillati</taxon>
        <taxon>Bacillota</taxon>
        <taxon>Bacilli</taxon>
        <taxon>Bacillales</taxon>
        <taxon>Listeriaceae</taxon>
        <taxon>Listeria</taxon>
    </lineage>
</organism>
<evidence type="ECO:0000313" key="4">
    <source>
        <dbReference type="Proteomes" id="UP000236500"/>
    </source>
</evidence>
<dbReference type="Gene3D" id="1.10.260.40">
    <property type="entry name" value="lambda repressor-like DNA-binding domains"/>
    <property type="match status" value="1"/>
</dbReference>
<dbReference type="PANTHER" id="PTHR46558">
    <property type="entry name" value="TRACRIPTIONAL REGULATORY PROTEIN-RELATED-RELATED"/>
    <property type="match status" value="1"/>
</dbReference>
<name>A0ABX4XHL8_9LIST</name>
<evidence type="ECO:0000256" key="1">
    <source>
        <dbReference type="ARBA" id="ARBA00023125"/>
    </source>
</evidence>
<dbReference type="SUPFAM" id="SSF47413">
    <property type="entry name" value="lambda repressor-like DNA-binding domains"/>
    <property type="match status" value="1"/>
</dbReference>
<gene>
    <name evidence="3" type="ORF">BMT55_16605</name>
</gene>
<sequence length="73" mass="8285">MNQLGKLRESMGLSQKSLADVLNIKQQTVSSWERGRTSPSPYYMQKIEGIFGVKKEIIFQDAFYKGEEGGIEL</sequence>
<accession>A0ABX4XHL8</accession>
<evidence type="ECO:0000313" key="3">
    <source>
        <dbReference type="EMBL" id="PNP87053.1"/>
    </source>
</evidence>
<keyword evidence="1" id="KW-0238">DNA-binding</keyword>
<dbReference type="InterPro" id="IPR010982">
    <property type="entry name" value="Lambda_DNA-bd_dom_sf"/>
</dbReference>
<dbReference type="Proteomes" id="UP000236500">
    <property type="component" value="Unassembled WGS sequence"/>
</dbReference>
<dbReference type="RefSeq" id="WP_036091405.1">
    <property type="nucleotide sequence ID" value="NZ_CP113980.1"/>
</dbReference>
<keyword evidence="4" id="KW-1185">Reference proteome</keyword>
<proteinExistence type="predicted"/>
<dbReference type="PANTHER" id="PTHR46558:SF4">
    <property type="entry name" value="DNA-BIDING PHAGE PROTEIN"/>
    <property type="match status" value="1"/>
</dbReference>
<dbReference type="InterPro" id="IPR001387">
    <property type="entry name" value="Cro/C1-type_HTH"/>
</dbReference>